<comment type="subcellular location">
    <subcellularLocation>
        <location evidence="1">Membrane</location>
        <topology evidence="1">Multi-pass membrane protein</topology>
    </subcellularLocation>
</comment>
<sequence length="901" mass="99694">MIKTSARGARCVALLLSILSILNVCLAQADPTVHDGHLWVPYTSDQGTVWLQDDRQPSLYTQEFGDCQGDSLLNVSRFDAAYYKDNMTVLFHLEGSSALANESVILYIGVFAYGESRFNLTFDPCFANIKSLCPMNASVPIQANGIIPVAPADVANIPPIALTIPDFEGQAILRVFANSTQSQIGCFSAVITNGGSFSHPAEVGSTLGAFAFIAFASSVAVAIYGENYSETRKHYAHSLSVLVVFAVFHHIYFTGALSMNWPSVLVAWWSNFAWAAGQIYSRPMQNSINRFIGSNAGNISMVGSAPNGQNQPGLGGGFSITSIYRRALDSLQHSNPPVKRASENGVVQFGWYGQPVLPGLPLPGNYSGFAGTLAPQGIPASNAFMTGFLWFLMLLALLTGAMTILKWSIEAAIKMKIMRTDRTDDFRHFWGRYIGITLLRACFIAFFMMIFLTVFQFTLGGSAGVLAVAAIVFAIFLVGMLGTAAYALYYKLRHDKFVSQTGTINLERAAIESAASDEEKATKSKLSMPIRRFYFTDADSDRPHVHDDLDYLTKFGWLSARYRRSKWWFFSFWLFYELVRACILGGAAGHPQIQVFALLVWEILAFIAVIWLRPFESNRLNLLMVYLLGFSKVATIALSSAFDPRFGLSRILTTVLGIVIIVIQGILTITLMVFILVGAVTSYMSIFRHREEIRPRSWNKNKDRYFKHLNHKDTDRPRPPPPPPPPEPVVPKEPYFSVKEVRREMKIEDEDTDETEVGQPQEIIEDIPLPKSPSRTMSMRSSYSNLPYGARQHRVSWTAKDFQALEQVNAALSSERMSQDYAREAAARHRASSLRGPHPMDRGMSGSSSGNVTGHRRAQSLTSALIRPAPPQRSASIVPEETDIIAPAGRDVPTGTTSTHT</sequence>
<dbReference type="Pfam" id="PF14558">
    <property type="entry name" value="TRP_N"/>
    <property type="match status" value="1"/>
</dbReference>
<feature type="transmembrane region" description="Helical" evidence="8">
    <location>
        <begin position="463"/>
        <end position="489"/>
    </location>
</feature>
<feature type="chain" id="PRO_5005873426" evidence="9">
    <location>
        <begin position="28"/>
        <end position="901"/>
    </location>
</feature>
<evidence type="ECO:0000313" key="12">
    <source>
        <dbReference type="Proteomes" id="UP000038010"/>
    </source>
</evidence>
<feature type="transmembrane region" description="Helical" evidence="8">
    <location>
        <begin position="593"/>
        <end position="612"/>
    </location>
</feature>
<evidence type="ECO:0000256" key="2">
    <source>
        <dbReference type="ARBA" id="ARBA00010642"/>
    </source>
</evidence>
<keyword evidence="12" id="KW-1185">Reference proteome</keyword>
<dbReference type="PANTHER" id="PTHR31145">
    <property type="entry name" value="INTEGRAL MEMBRANE PROTEIN (AFU_ORTHOLOGUE AFUA_7G01610)"/>
    <property type="match status" value="1"/>
</dbReference>
<evidence type="ECO:0000256" key="3">
    <source>
        <dbReference type="ARBA" id="ARBA00022692"/>
    </source>
</evidence>
<feature type="transmembrane region" description="Helical" evidence="8">
    <location>
        <begin position="388"/>
        <end position="409"/>
    </location>
</feature>
<feature type="transmembrane region" description="Helical" evidence="8">
    <location>
        <begin position="235"/>
        <end position="253"/>
    </location>
</feature>
<evidence type="ECO:0000256" key="4">
    <source>
        <dbReference type="ARBA" id="ARBA00022729"/>
    </source>
</evidence>
<feature type="transmembrane region" description="Helical" evidence="8">
    <location>
        <begin position="203"/>
        <end position="223"/>
    </location>
</feature>
<evidence type="ECO:0000256" key="5">
    <source>
        <dbReference type="ARBA" id="ARBA00022989"/>
    </source>
</evidence>
<evidence type="ECO:0000256" key="6">
    <source>
        <dbReference type="ARBA" id="ARBA00023136"/>
    </source>
</evidence>
<evidence type="ECO:0000313" key="11">
    <source>
        <dbReference type="EMBL" id="KPI37014.1"/>
    </source>
</evidence>
<evidence type="ECO:0000256" key="9">
    <source>
        <dbReference type="SAM" id="SignalP"/>
    </source>
</evidence>
<evidence type="ECO:0000256" key="1">
    <source>
        <dbReference type="ARBA" id="ARBA00004141"/>
    </source>
</evidence>
<feature type="domain" description="ML-like" evidence="10">
    <location>
        <begin position="57"/>
        <end position="198"/>
    </location>
</feature>
<gene>
    <name evidence="11" type="ORF">AB675_5963</name>
</gene>
<protein>
    <submittedName>
        <fullName evidence="11">Putative membrane protein</fullName>
    </submittedName>
</protein>
<feature type="signal peptide" evidence="9">
    <location>
        <begin position="1"/>
        <end position="27"/>
    </location>
</feature>
<dbReference type="GO" id="GO:0055085">
    <property type="term" value="P:transmembrane transport"/>
    <property type="evidence" value="ECO:0007669"/>
    <property type="project" value="TreeGrafter"/>
</dbReference>
<dbReference type="AlphaFoldDB" id="A0A0N1HK22"/>
<keyword evidence="3 8" id="KW-0812">Transmembrane</keyword>
<dbReference type="STRING" id="1664694.A0A0N1HK22"/>
<reference evidence="11 12" key="1">
    <citation type="submission" date="2015-06" db="EMBL/GenBank/DDBJ databases">
        <title>Draft genome of the ant-associated black yeast Phialophora attae CBS 131958.</title>
        <authorList>
            <person name="Moreno L.F."/>
            <person name="Stielow B.J."/>
            <person name="de Hoog S."/>
            <person name="Vicente V.A."/>
            <person name="Weiss V.A."/>
            <person name="de Vries M."/>
            <person name="Cruz L.M."/>
            <person name="Souza E.M."/>
        </authorList>
    </citation>
    <scope>NUCLEOTIDE SEQUENCE [LARGE SCALE GENOMIC DNA]</scope>
    <source>
        <strain evidence="11 12">CBS 131958</strain>
    </source>
</reference>
<feature type="transmembrane region" description="Helical" evidence="8">
    <location>
        <begin position="654"/>
        <end position="687"/>
    </location>
</feature>
<evidence type="ECO:0000259" key="10">
    <source>
        <dbReference type="SMART" id="SM01320"/>
    </source>
</evidence>
<proteinExistence type="inferred from homology"/>
<dbReference type="GO" id="GO:0016020">
    <property type="term" value="C:membrane"/>
    <property type="evidence" value="ECO:0007669"/>
    <property type="project" value="UniProtKB-SubCell"/>
</dbReference>
<keyword evidence="4 9" id="KW-0732">Signal</keyword>
<accession>A0A0N1HK22</accession>
<evidence type="ECO:0000256" key="8">
    <source>
        <dbReference type="SAM" id="Phobius"/>
    </source>
</evidence>
<dbReference type="InterPro" id="IPR010308">
    <property type="entry name" value="TRP_C"/>
</dbReference>
<keyword evidence="6 8" id="KW-0472">Membrane</keyword>
<feature type="transmembrane region" description="Helical" evidence="8">
    <location>
        <begin position="624"/>
        <end position="642"/>
    </location>
</feature>
<feature type="transmembrane region" description="Helical" evidence="8">
    <location>
        <begin position="567"/>
        <end position="587"/>
    </location>
</feature>
<dbReference type="VEuPathDB" id="FungiDB:AB675_5963"/>
<dbReference type="InterPro" id="IPR040241">
    <property type="entry name" value="TRP_Flc/Pkd2-like"/>
</dbReference>
<evidence type="ECO:0000256" key="7">
    <source>
        <dbReference type="SAM" id="MobiDB-lite"/>
    </source>
</evidence>
<dbReference type="GO" id="GO:0009272">
    <property type="term" value="P:fungal-type cell wall biogenesis"/>
    <property type="evidence" value="ECO:0007669"/>
    <property type="project" value="TreeGrafter"/>
</dbReference>
<feature type="region of interest" description="Disordered" evidence="7">
    <location>
        <begin position="826"/>
        <end position="901"/>
    </location>
</feature>
<dbReference type="OrthoDB" id="5377623at2759"/>
<dbReference type="PANTHER" id="PTHR31145:SF7">
    <property type="entry name" value="TRP-LIKE ION CHANNEL"/>
    <property type="match status" value="1"/>
</dbReference>
<name>A0A0N1HK22_9EURO</name>
<dbReference type="GeneID" id="28738096"/>
<dbReference type="Pfam" id="PF06011">
    <property type="entry name" value="TRP"/>
    <property type="match status" value="1"/>
</dbReference>
<feature type="compositionally biased region" description="Pro residues" evidence="7">
    <location>
        <begin position="719"/>
        <end position="731"/>
    </location>
</feature>
<dbReference type="SMART" id="SM01320">
    <property type="entry name" value="TRP_N"/>
    <property type="match status" value="1"/>
</dbReference>
<dbReference type="RefSeq" id="XP_017996977.1">
    <property type="nucleotide sequence ID" value="XM_018146216.1"/>
</dbReference>
<dbReference type="EMBL" id="LFJN01000027">
    <property type="protein sequence ID" value="KPI37014.1"/>
    <property type="molecule type" value="Genomic_DNA"/>
</dbReference>
<organism evidence="11 12">
    <name type="scientific">Cyphellophora attinorum</name>
    <dbReference type="NCBI Taxonomy" id="1664694"/>
    <lineage>
        <taxon>Eukaryota</taxon>
        <taxon>Fungi</taxon>
        <taxon>Dikarya</taxon>
        <taxon>Ascomycota</taxon>
        <taxon>Pezizomycotina</taxon>
        <taxon>Eurotiomycetes</taxon>
        <taxon>Chaetothyriomycetidae</taxon>
        <taxon>Chaetothyriales</taxon>
        <taxon>Cyphellophoraceae</taxon>
        <taxon>Cyphellophora</taxon>
    </lineage>
</organism>
<keyword evidence="5 8" id="KW-1133">Transmembrane helix</keyword>
<feature type="transmembrane region" description="Helical" evidence="8">
    <location>
        <begin position="430"/>
        <end position="457"/>
    </location>
</feature>
<feature type="region of interest" description="Disordered" evidence="7">
    <location>
        <begin position="710"/>
        <end position="735"/>
    </location>
</feature>
<dbReference type="InterPro" id="IPR032800">
    <property type="entry name" value="TRP_N"/>
</dbReference>
<dbReference type="Proteomes" id="UP000038010">
    <property type="component" value="Unassembled WGS sequence"/>
</dbReference>
<comment type="caution">
    <text evidence="11">The sequence shown here is derived from an EMBL/GenBank/DDBJ whole genome shotgun (WGS) entry which is preliminary data.</text>
</comment>
<comment type="similarity">
    <text evidence="2">Belongs to the transient receptor potential (TRP) ion channel family.</text>
</comment>